<feature type="region of interest" description="Disordered" evidence="1">
    <location>
        <begin position="58"/>
        <end position="111"/>
    </location>
</feature>
<comment type="caution">
    <text evidence="3">The sequence shown here is derived from an EMBL/GenBank/DDBJ whole genome shotgun (WGS) entry which is preliminary data.</text>
</comment>
<evidence type="ECO:0000256" key="2">
    <source>
        <dbReference type="SAM" id="SignalP"/>
    </source>
</evidence>
<name>A0A8S4BHS2_9TELE</name>
<evidence type="ECO:0000313" key="3">
    <source>
        <dbReference type="EMBL" id="CAG5958525.1"/>
    </source>
</evidence>
<proteinExistence type="predicted"/>
<evidence type="ECO:0000313" key="4">
    <source>
        <dbReference type="Proteomes" id="UP000677803"/>
    </source>
</evidence>
<feature type="region of interest" description="Disordered" evidence="1">
    <location>
        <begin position="131"/>
        <end position="151"/>
    </location>
</feature>
<protein>
    <submittedName>
        <fullName evidence="3">(Atlantic silverside) hypothetical protein</fullName>
    </submittedName>
</protein>
<keyword evidence="4" id="KW-1185">Reference proteome</keyword>
<feature type="signal peptide" evidence="2">
    <location>
        <begin position="1"/>
        <end position="23"/>
    </location>
</feature>
<organism evidence="3 4">
    <name type="scientific">Menidia menidia</name>
    <name type="common">Atlantic silverside</name>
    <dbReference type="NCBI Taxonomy" id="238744"/>
    <lineage>
        <taxon>Eukaryota</taxon>
        <taxon>Metazoa</taxon>
        <taxon>Chordata</taxon>
        <taxon>Craniata</taxon>
        <taxon>Vertebrata</taxon>
        <taxon>Euteleostomi</taxon>
        <taxon>Actinopterygii</taxon>
        <taxon>Neopterygii</taxon>
        <taxon>Teleostei</taxon>
        <taxon>Neoteleostei</taxon>
        <taxon>Acanthomorphata</taxon>
        <taxon>Ovalentaria</taxon>
        <taxon>Atherinomorphae</taxon>
        <taxon>Atheriniformes</taxon>
        <taxon>Atherinopsidae</taxon>
        <taxon>Menidiinae</taxon>
        <taxon>Menidia</taxon>
    </lineage>
</organism>
<dbReference type="EMBL" id="CAJRST010022223">
    <property type="protein sequence ID" value="CAG5958525.1"/>
    <property type="molecule type" value="Genomic_DNA"/>
</dbReference>
<dbReference type="Proteomes" id="UP000677803">
    <property type="component" value="Unassembled WGS sequence"/>
</dbReference>
<feature type="compositionally biased region" description="Polar residues" evidence="1">
    <location>
        <begin position="82"/>
        <end position="105"/>
    </location>
</feature>
<evidence type="ECO:0000256" key="1">
    <source>
        <dbReference type="SAM" id="MobiDB-lite"/>
    </source>
</evidence>
<reference evidence="3" key="1">
    <citation type="submission" date="2021-05" db="EMBL/GenBank/DDBJ databases">
        <authorList>
            <person name="Tigano A."/>
        </authorList>
    </citation>
    <scope>NUCLEOTIDE SEQUENCE</scope>
</reference>
<gene>
    <name evidence="3" type="ORF">MMEN_LOCUS15341</name>
</gene>
<keyword evidence="2" id="KW-0732">Signal</keyword>
<feature type="compositionally biased region" description="Basic and acidic residues" evidence="1">
    <location>
        <begin position="66"/>
        <end position="81"/>
    </location>
</feature>
<dbReference type="AlphaFoldDB" id="A0A8S4BHS2"/>
<sequence length="304" mass="34079">MASGFLMRVLVVHLLNELSSSSALPTGYLPAWQDGEKKGVTGYGTRRPLHYVRALRQSNGNLQPEDGVKRQETRSFGDRRQQQTLSSREPQKLSPSTSKFQTTRPATPRSLAINLEFPGLEFLRKNLTDRLTNKDHHGHNSLGRKPSKESGFNFQGSDILHTLQTVARPNVKLVLPFPSSPKIPIKLPSHSKETGSTVPIFDFDGVLGKTVQQMGLDLPFFTPDTQRQVEQAYETIHAHLDKLVSHHQPNPQTLTSHESPTGQRWGTRKKDVPKHKPSSQPKYPDLTVEHGASWEAENEAMHVD</sequence>
<feature type="compositionally biased region" description="Polar residues" evidence="1">
    <location>
        <begin position="247"/>
        <end position="264"/>
    </location>
</feature>
<feature type="region of interest" description="Disordered" evidence="1">
    <location>
        <begin position="247"/>
        <end position="304"/>
    </location>
</feature>
<dbReference type="OrthoDB" id="8876783at2759"/>
<feature type="chain" id="PRO_5035879839" evidence="2">
    <location>
        <begin position="24"/>
        <end position="304"/>
    </location>
</feature>
<accession>A0A8S4BHS2</accession>